<gene>
    <name evidence="4" type="ORF">HL657_05020</name>
</gene>
<comment type="caution">
    <text evidence="4">The sequence shown here is derived from an EMBL/GenBank/DDBJ whole genome shotgun (WGS) entry which is preliminary data.</text>
</comment>
<dbReference type="InterPro" id="IPR022409">
    <property type="entry name" value="PKD/Chitinase_dom"/>
</dbReference>
<dbReference type="InterPro" id="IPR035986">
    <property type="entry name" value="PKD_dom_sf"/>
</dbReference>
<dbReference type="PROSITE" id="PS50093">
    <property type="entry name" value="PKD"/>
    <property type="match status" value="3"/>
</dbReference>
<dbReference type="Proteomes" id="UP001273768">
    <property type="component" value="Unassembled WGS sequence"/>
</dbReference>
<dbReference type="SUPFAM" id="SSF49299">
    <property type="entry name" value="PKD domain"/>
    <property type="match status" value="2"/>
</dbReference>
<evidence type="ECO:0000313" key="5">
    <source>
        <dbReference type="Proteomes" id="UP001273768"/>
    </source>
</evidence>
<dbReference type="SMART" id="SM00089">
    <property type="entry name" value="PKD"/>
    <property type="match status" value="3"/>
</dbReference>
<feature type="compositionally biased region" description="Low complexity" evidence="1">
    <location>
        <begin position="580"/>
        <end position="596"/>
    </location>
</feature>
<protein>
    <submittedName>
        <fullName evidence="4">PKD domain-containing protein</fullName>
    </submittedName>
</protein>
<proteinExistence type="predicted"/>
<keyword evidence="2" id="KW-0472">Membrane</keyword>
<feature type="compositionally biased region" description="Low complexity" evidence="1">
    <location>
        <begin position="743"/>
        <end position="774"/>
    </location>
</feature>
<keyword evidence="5" id="KW-1185">Reference proteome</keyword>
<keyword evidence="2" id="KW-0812">Transmembrane</keyword>
<feature type="transmembrane region" description="Helical" evidence="2">
    <location>
        <begin position="778"/>
        <end position="800"/>
    </location>
</feature>
<dbReference type="InterPro" id="IPR015915">
    <property type="entry name" value="Kelch-typ_b-propeller"/>
</dbReference>
<dbReference type="RefSeq" id="WP_317295732.1">
    <property type="nucleotide sequence ID" value="NZ_JABFFQ010000002.1"/>
</dbReference>
<keyword evidence="2" id="KW-1133">Transmembrane helix</keyword>
<organism evidence="4 5">
    <name type="scientific">Methanoculleus nereidis</name>
    <dbReference type="NCBI Taxonomy" id="2735141"/>
    <lineage>
        <taxon>Archaea</taxon>
        <taxon>Methanobacteriati</taxon>
        <taxon>Methanobacteriota</taxon>
        <taxon>Stenosarchaea group</taxon>
        <taxon>Methanomicrobia</taxon>
        <taxon>Methanomicrobiales</taxon>
        <taxon>Methanomicrobiaceae</taxon>
        <taxon>Methanoculleus</taxon>
    </lineage>
</organism>
<evidence type="ECO:0000256" key="1">
    <source>
        <dbReference type="SAM" id="MobiDB-lite"/>
    </source>
</evidence>
<dbReference type="NCBIfam" id="TIGR04213">
    <property type="entry name" value="PGF_pre_PGF"/>
    <property type="match status" value="1"/>
</dbReference>
<dbReference type="Pfam" id="PF24681">
    <property type="entry name" value="Kelch_KLHDC2_KLHL20_DRC7"/>
    <property type="match status" value="1"/>
</dbReference>
<dbReference type="EMBL" id="JABFFQ010000002">
    <property type="protein sequence ID" value="MDV4342537.1"/>
    <property type="molecule type" value="Genomic_DNA"/>
</dbReference>
<dbReference type="Gene3D" id="2.60.40.10">
    <property type="entry name" value="Immunoglobulins"/>
    <property type="match status" value="3"/>
</dbReference>
<feature type="domain" description="PKD" evidence="3">
    <location>
        <begin position="412"/>
        <end position="495"/>
    </location>
</feature>
<feature type="domain" description="PKD" evidence="3">
    <location>
        <begin position="497"/>
        <end position="568"/>
    </location>
</feature>
<dbReference type="PANTHER" id="PTHR36842">
    <property type="entry name" value="PROTEIN TOLB HOMOLOG"/>
    <property type="match status" value="1"/>
</dbReference>
<dbReference type="SUPFAM" id="SSF110296">
    <property type="entry name" value="Oligoxyloglucan reducing end-specific cellobiohydrolase"/>
    <property type="match status" value="1"/>
</dbReference>
<dbReference type="CDD" id="cd00146">
    <property type="entry name" value="PKD"/>
    <property type="match status" value="3"/>
</dbReference>
<dbReference type="InterPro" id="IPR000601">
    <property type="entry name" value="PKD_dom"/>
</dbReference>
<reference evidence="4 5" key="1">
    <citation type="submission" date="2020-05" db="EMBL/GenBank/DDBJ databases">
        <title>Isolation and characterization of methanoarchaea from a cold seep at offshore SW Taiwan.</title>
        <authorList>
            <person name="Chen Y.-W."/>
            <person name="Chen S.-C."/>
            <person name="Lai M.-C."/>
        </authorList>
    </citation>
    <scope>NUCLEOTIDE SEQUENCE [LARGE SCALE GENOMIC DNA]</scope>
    <source>
        <strain evidence="4 5">YWC-01</strain>
    </source>
</reference>
<feature type="region of interest" description="Disordered" evidence="1">
    <location>
        <begin position="580"/>
        <end position="617"/>
    </location>
</feature>
<sequence>MARPLKSIPVMTLCLIAATLLLIGTASAVAPDAAFSSNTTSGAAPLTVDFTDNSAGATGWAWFFGDETYNGTWTAVNTSAGWSARGGHTSVVMPNGSIILMGGIDGGSRNDVWLSTDNGATWENITPHDPNDIWSGRYGHAAVAVNDTIVLMGGMNVMGDEYTLKNDVWQSRDYGATWTCVNTSPGWLARYAHTSVAMPDGSIVLMSGTTGSGLKDVWKSPSSGRTWERMTDISDSAEWPGEGPTSVVLPDGSIVIMGGAGSSGRVWKSTDGGAIWTELSNPGEGYSRYSHTSVAMPDGSIVIMGGWYLGLKNDVWRSTDNGTTWTQVTEHAEWSPRLGHTSVAMPDGSIVIMGGDGSTSDVWRLETAGSNARNPSHTYTTPGTYTVTLQAYNDDGYNVTRQVITVTAAVAPTANFTANRTSGTAPLAVQFNDTSTGGPTSWAWDFGDGETSTDQNATHTYAAAGNYTVSLNATNAAGSNTHTETDYITVSAAPVPPVANFTANRTSGTVPLAVQFNDTSTDSPTGWNWSFGDSAWHNTTDAAERNATHTYAAAGTYTVSLTVDNADGTDMLSRAGYITVTEPTPTPTSTPTATPTSRPVYSGGGGGGSTGGPDGYNVGGDSAVSKVNVTGTGLKSFIVTGRTQSSPGTGIPPAPGTPYQYVDLVPARFEEITGATITFSVTAAWLEEHGFTPEEIVMYRYSGTAWEALPTTVERATGTAVTFTATSPGFSLSAISGVEQAEEPATTPTAAQTTAQAAAQPTAEQTTAAPAGKPAPGFSAGTAALAFGAVLALGAGGYLVRRR</sequence>
<dbReference type="Pfam" id="PF18911">
    <property type="entry name" value="PKD_4"/>
    <property type="match status" value="3"/>
</dbReference>
<feature type="domain" description="PKD" evidence="3">
    <location>
        <begin position="355"/>
        <end position="413"/>
    </location>
</feature>
<feature type="compositionally biased region" description="Gly residues" evidence="1">
    <location>
        <begin position="602"/>
        <end position="617"/>
    </location>
</feature>
<evidence type="ECO:0000259" key="3">
    <source>
        <dbReference type="PROSITE" id="PS50093"/>
    </source>
</evidence>
<dbReference type="PANTHER" id="PTHR36842:SF1">
    <property type="entry name" value="PROTEIN TOLB"/>
    <property type="match status" value="1"/>
</dbReference>
<dbReference type="InterPro" id="IPR013783">
    <property type="entry name" value="Ig-like_fold"/>
</dbReference>
<dbReference type="CDD" id="cd15482">
    <property type="entry name" value="Sialidase_non-viral"/>
    <property type="match status" value="1"/>
</dbReference>
<feature type="region of interest" description="Disordered" evidence="1">
    <location>
        <begin position="738"/>
        <end position="774"/>
    </location>
</feature>
<dbReference type="Gene3D" id="2.120.10.10">
    <property type="match status" value="1"/>
</dbReference>
<evidence type="ECO:0000313" key="4">
    <source>
        <dbReference type="EMBL" id="MDV4342537.1"/>
    </source>
</evidence>
<dbReference type="InterPro" id="IPR026453">
    <property type="entry name" value="PGF_pre_PGF"/>
</dbReference>
<evidence type="ECO:0000256" key="2">
    <source>
        <dbReference type="SAM" id="Phobius"/>
    </source>
</evidence>
<name>A0ABU3Z146_9EURY</name>
<accession>A0ABU3Z146</accession>
<dbReference type="Gene3D" id="2.120.10.80">
    <property type="entry name" value="Kelch-type beta propeller"/>
    <property type="match status" value="1"/>
</dbReference>